<reference evidence="1 2" key="1">
    <citation type="journal article" date="2015" name="Phytopathology">
        <title>Genomes of Candidatus Liberibacter solanacearum haplotype A from New Zealand and the USA suggest significant genome plasticity in the species.</title>
        <authorList>
            <person name="Thompson S.M."/>
            <person name="Johnson C.P."/>
            <person name="Lu A.Y."/>
            <person name="Frampton R.A."/>
            <person name="Sullivan K.L."/>
            <person name="Fiers M.W."/>
            <person name="Crowhurst R.N."/>
            <person name="Pitman A.R."/>
            <person name="Scott I."/>
            <person name="Gudmestad N.C."/>
            <person name="Smith G.R."/>
        </authorList>
    </citation>
    <scope>NUCLEOTIDE SEQUENCE [LARGE SCALE GENOMIC DNA]</scope>
    <source>
        <strain evidence="1 2">LsoNZ1</strain>
    </source>
</reference>
<comment type="caution">
    <text evidence="1">The sequence shown here is derived from an EMBL/GenBank/DDBJ whole genome shotgun (WGS) entry which is preliminary data.</text>
</comment>
<keyword evidence="2" id="KW-1185">Reference proteome</keyword>
<proteinExistence type="predicted"/>
<gene>
    <name evidence="1" type="ORF">DJ66_0481</name>
</gene>
<protein>
    <submittedName>
        <fullName evidence="1">Uncharacterized protein</fullName>
    </submittedName>
</protein>
<sequence>MFGSLLVLWNMPEAILNIDFLIALNLLIREIISSILGFWENG</sequence>
<accession>A0A0F4VJS8</accession>
<dbReference type="Proteomes" id="UP000033731">
    <property type="component" value="Unassembled WGS sequence"/>
</dbReference>
<organism evidence="1 2">
    <name type="scientific">Candidatus Liberibacter solanacearum</name>
    <dbReference type="NCBI Taxonomy" id="556287"/>
    <lineage>
        <taxon>Bacteria</taxon>
        <taxon>Pseudomonadati</taxon>
        <taxon>Pseudomonadota</taxon>
        <taxon>Alphaproteobacteria</taxon>
        <taxon>Hyphomicrobiales</taxon>
        <taxon>Rhizobiaceae</taxon>
        <taxon>Liberibacter</taxon>
    </lineage>
</organism>
<name>A0A0F4VJS8_9HYPH</name>
<dbReference type="EMBL" id="JMTK01000002">
    <property type="protein sequence ID" value="KJZ81758.1"/>
    <property type="molecule type" value="Genomic_DNA"/>
</dbReference>
<dbReference type="AlphaFoldDB" id="A0A0F4VJS8"/>
<evidence type="ECO:0000313" key="2">
    <source>
        <dbReference type="Proteomes" id="UP000033731"/>
    </source>
</evidence>
<dbReference type="PATRIC" id="fig|556287.9.peg.504"/>
<evidence type="ECO:0000313" key="1">
    <source>
        <dbReference type="EMBL" id="KJZ81758.1"/>
    </source>
</evidence>